<evidence type="ECO:0000313" key="7">
    <source>
        <dbReference type="Proteomes" id="UP000193920"/>
    </source>
</evidence>
<feature type="compositionally biased region" description="Basic and acidic residues" evidence="4">
    <location>
        <begin position="282"/>
        <end position="313"/>
    </location>
</feature>
<dbReference type="Gene3D" id="1.10.510.10">
    <property type="entry name" value="Transferase(Phosphotransferase) domain 1"/>
    <property type="match status" value="1"/>
</dbReference>
<keyword evidence="2" id="KW-0067">ATP-binding</keyword>
<dbReference type="GO" id="GO:0035556">
    <property type="term" value="P:intracellular signal transduction"/>
    <property type="evidence" value="ECO:0007669"/>
    <property type="project" value="TreeGrafter"/>
</dbReference>
<dbReference type="InterPro" id="IPR011009">
    <property type="entry name" value="Kinase-like_dom_sf"/>
</dbReference>
<feature type="compositionally biased region" description="Polar residues" evidence="4">
    <location>
        <begin position="123"/>
        <end position="132"/>
    </location>
</feature>
<gene>
    <name evidence="6" type="ORF">LY90DRAFT_449034</name>
</gene>
<organism evidence="6 7">
    <name type="scientific">Neocallimastix californiae</name>
    <dbReference type="NCBI Taxonomy" id="1754190"/>
    <lineage>
        <taxon>Eukaryota</taxon>
        <taxon>Fungi</taxon>
        <taxon>Fungi incertae sedis</taxon>
        <taxon>Chytridiomycota</taxon>
        <taxon>Chytridiomycota incertae sedis</taxon>
        <taxon>Neocallimastigomycetes</taxon>
        <taxon>Neocallimastigales</taxon>
        <taxon>Neocallimastigaceae</taxon>
        <taxon>Neocallimastix</taxon>
    </lineage>
</organism>
<sequence length="1227" mass="139427">MYSKDDSDNKIIIERKRNIFKKLFSTHSRKENHKKGIEIKYIVSYPSNPSIPCKQESQSSIVSSGNFQNKSNNSVNSVSRDKNIEISTSPNPSNFSLNCSNNENSGEKANITTDSVTEKKISTTKVQKGTSNNHKKVSKYYNPNTMVYKETRTHEHIKNYLKSLANGRKNSKSFISVTSTSSPTSTNANTKAYHKNFSHPNISSISNASSTFSIHSLSQISQSQLHPVEIPNQSGNSPKLNKDHKSLTKTHSDRRLALDKIMGKIRKVQSQHNIQHNNKSNDSFKLEKESSDKNTKNSMEVDKSVGKVSDRNTKSKSKLGQNDLSIFHINKYFSINSGKGKSNKNNNQNQSHNPQKVKYMRTNSAKINSYPNTVSYFSKGHEMIPRHKNISVHSNYNKIASIDISNSQLNDEKFYSIKKASSSQHMNKLSHNVSSSTSSNFEFEVNFNSDDTLINSQYLNNTQTITSESYNSIKKSNSSIYNTQEQLKELENSLQNLNLDKFNSNTLTNLNNTNILFHKTSSNTNLGKSISSSRTHSNANLQMGSSKSKSSSRTHSNLNLQVGSTKSKASSRNQSYGNLQQISSFNNNTNTSTNTNSNTNSNPNCTTSSNTNSNINTITNSNPKSIEYRRPKNNAVSSNNLIINNNPKEMCRSPDSSELNIPFCGSPPTCGKVKYEPSISGKSDKGSRSISVSFALNTTKKTRRNRIGAFSLKNFITTETIEENSDEESCWNENFEVENDCSNTDFSRKPKSMFNESVYSYSSSVNQIRNDLKMEKFRNKTKYFTNLFGKDRDIFLGEKLRKKMEELNNNKNNKSKHSSNHKGNSNYACSIKETDSIYLKTEEDSLVERKVNQYHFINEIDSGSYGHVFTVYDENINKYFACKVISKSKLKRNFRFTQVARRRNITPMSNGGNSQEDDPFDQIKREVAIFKKMTKHPNIASLVEVLDDAKDDNIYMVFELCEKGKIMDIRVNERVEPFSEEKARKYFRDIVLGLEYCHYKKIIHRDIKPENLLLTADDKVKITDFGISYMFNENQDDANIFDKNASPLFCPPEACSTERKSMKGKAVDIWALGATLYSFVHGYCPFEDNNIINLCKKIEEDPVVYSPTISDSLKDLLSKMLQKDPDKRITLPEIKEHPWVTENGTNPMLSTEKNCIYEEINDEEIQNAIQPAFKFVSKLLKKIRKGISTKNEKDKNSPNRHYSLSVNSNSLPDHEHRQRSYSQKTGF</sequence>
<feature type="compositionally biased region" description="Polar residues" evidence="4">
    <location>
        <begin position="52"/>
        <end position="68"/>
    </location>
</feature>
<dbReference type="PANTHER" id="PTHR24346:SF77">
    <property type="entry name" value="SERINE THREONINE PROTEIN KINASE"/>
    <property type="match status" value="1"/>
</dbReference>
<dbReference type="OrthoDB" id="68483at2759"/>
<dbReference type="GO" id="GO:0004683">
    <property type="term" value="F:calcium/calmodulin-dependent protein kinase activity"/>
    <property type="evidence" value="ECO:0007669"/>
    <property type="project" value="TreeGrafter"/>
</dbReference>
<feature type="region of interest" description="Disordered" evidence="4">
    <location>
        <begin position="1189"/>
        <end position="1227"/>
    </location>
</feature>
<dbReference type="PROSITE" id="PS00108">
    <property type="entry name" value="PROTEIN_KINASE_ST"/>
    <property type="match status" value="1"/>
</dbReference>
<feature type="coiled-coil region" evidence="3">
    <location>
        <begin position="473"/>
        <end position="500"/>
    </location>
</feature>
<feature type="compositionally biased region" description="Low complexity" evidence="4">
    <location>
        <begin position="582"/>
        <end position="622"/>
    </location>
</feature>
<dbReference type="GO" id="GO:0005737">
    <property type="term" value="C:cytoplasm"/>
    <property type="evidence" value="ECO:0007669"/>
    <property type="project" value="TreeGrafter"/>
</dbReference>
<feature type="region of interest" description="Disordered" evidence="4">
    <location>
        <begin position="52"/>
        <end position="78"/>
    </location>
</feature>
<feature type="compositionally biased region" description="Polar residues" evidence="4">
    <location>
        <begin position="270"/>
        <end position="281"/>
    </location>
</feature>
<name>A0A1Y2FE31_9FUNG</name>
<evidence type="ECO:0000259" key="5">
    <source>
        <dbReference type="PROSITE" id="PS50011"/>
    </source>
</evidence>
<keyword evidence="7" id="KW-1185">Reference proteome</keyword>
<dbReference type="GO" id="GO:0005524">
    <property type="term" value="F:ATP binding"/>
    <property type="evidence" value="ECO:0007669"/>
    <property type="project" value="UniProtKB-KW"/>
</dbReference>
<evidence type="ECO:0000256" key="1">
    <source>
        <dbReference type="ARBA" id="ARBA00022741"/>
    </source>
</evidence>
<dbReference type="AlphaFoldDB" id="A0A1Y2FE31"/>
<dbReference type="STRING" id="1754190.A0A1Y2FE31"/>
<feature type="region of interest" description="Disordered" evidence="4">
    <location>
        <begin position="268"/>
        <end position="319"/>
    </location>
</feature>
<feature type="compositionally biased region" description="Polar residues" evidence="4">
    <location>
        <begin position="553"/>
        <end position="581"/>
    </location>
</feature>
<evidence type="ECO:0000256" key="3">
    <source>
        <dbReference type="SAM" id="Coils"/>
    </source>
</evidence>
<dbReference type="PROSITE" id="PS50011">
    <property type="entry name" value="PROTEIN_KINASE_DOM"/>
    <property type="match status" value="1"/>
</dbReference>
<dbReference type="SUPFAM" id="SSF56112">
    <property type="entry name" value="Protein kinase-like (PK-like)"/>
    <property type="match status" value="1"/>
</dbReference>
<protein>
    <recommendedName>
        <fullName evidence="5">Protein kinase domain-containing protein</fullName>
    </recommendedName>
</protein>
<keyword evidence="1" id="KW-0547">Nucleotide-binding</keyword>
<dbReference type="Pfam" id="PF00069">
    <property type="entry name" value="Pkinase"/>
    <property type="match status" value="1"/>
</dbReference>
<evidence type="ECO:0000256" key="4">
    <source>
        <dbReference type="SAM" id="MobiDB-lite"/>
    </source>
</evidence>
<feature type="compositionally biased region" description="Low complexity" evidence="4">
    <location>
        <begin position="69"/>
        <end position="78"/>
    </location>
</feature>
<feature type="region of interest" description="Disordered" evidence="4">
    <location>
        <begin position="174"/>
        <end position="193"/>
    </location>
</feature>
<feature type="domain" description="Protein kinase" evidence="5">
    <location>
        <begin position="854"/>
        <end position="1140"/>
    </location>
</feature>
<dbReference type="EMBL" id="MCOG01000009">
    <property type="protein sequence ID" value="ORY82190.1"/>
    <property type="molecule type" value="Genomic_DNA"/>
</dbReference>
<feature type="compositionally biased region" description="Polar residues" evidence="4">
    <location>
        <begin position="1199"/>
        <end position="1211"/>
    </location>
</feature>
<dbReference type="InterPro" id="IPR000719">
    <property type="entry name" value="Prot_kinase_dom"/>
</dbReference>
<feature type="region of interest" description="Disordered" evidence="4">
    <location>
        <begin position="228"/>
        <end position="254"/>
    </location>
</feature>
<proteinExistence type="predicted"/>
<evidence type="ECO:0000256" key="2">
    <source>
        <dbReference type="ARBA" id="ARBA00022840"/>
    </source>
</evidence>
<feature type="compositionally biased region" description="Low complexity" evidence="4">
    <location>
        <begin position="174"/>
        <end position="190"/>
    </location>
</feature>
<comment type="caution">
    <text evidence="6">The sequence shown here is derived from an EMBL/GenBank/DDBJ whole genome shotgun (WGS) entry which is preliminary data.</text>
</comment>
<evidence type="ECO:0000313" key="6">
    <source>
        <dbReference type="EMBL" id="ORY82190.1"/>
    </source>
</evidence>
<reference evidence="6 7" key="1">
    <citation type="submission" date="2016-08" db="EMBL/GenBank/DDBJ databases">
        <title>A Parts List for Fungal Cellulosomes Revealed by Comparative Genomics.</title>
        <authorList>
            <consortium name="DOE Joint Genome Institute"/>
            <person name="Haitjema C.H."/>
            <person name="Gilmore S.P."/>
            <person name="Henske J.K."/>
            <person name="Solomon K.V."/>
            <person name="De Groot R."/>
            <person name="Kuo A."/>
            <person name="Mondo S.J."/>
            <person name="Salamov A.A."/>
            <person name="Labutti K."/>
            <person name="Zhao Z."/>
            <person name="Chiniquy J."/>
            <person name="Barry K."/>
            <person name="Brewer H.M."/>
            <person name="Purvine S.O."/>
            <person name="Wright A.T."/>
            <person name="Boxma B."/>
            <person name="Van Alen T."/>
            <person name="Hackstein J.H."/>
            <person name="Baker S.E."/>
            <person name="Grigoriev I.V."/>
            <person name="O'Malley M.A."/>
        </authorList>
    </citation>
    <scope>NUCLEOTIDE SEQUENCE [LARGE SCALE GENOMIC DNA]</scope>
    <source>
        <strain evidence="6 7">G1</strain>
    </source>
</reference>
<keyword evidence="3" id="KW-0175">Coiled coil</keyword>
<dbReference type="CDD" id="cd14008">
    <property type="entry name" value="STKc_LKB1_CaMKK"/>
    <property type="match status" value="1"/>
</dbReference>
<dbReference type="InterPro" id="IPR008271">
    <property type="entry name" value="Ser/Thr_kinase_AS"/>
</dbReference>
<dbReference type="SMART" id="SM00220">
    <property type="entry name" value="S_TKc"/>
    <property type="match status" value="1"/>
</dbReference>
<feature type="compositionally biased region" description="Polar residues" evidence="4">
    <location>
        <begin position="523"/>
        <end position="544"/>
    </location>
</feature>
<dbReference type="Proteomes" id="UP000193920">
    <property type="component" value="Unassembled WGS sequence"/>
</dbReference>
<accession>A0A1Y2FE31</accession>
<dbReference type="PANTHER" id="PTHR24346">
    <property type="entry name" value="MAP/MICROTUBULE AFFINITY-REGULATING KINASE"/>
    <property type="match status" value="1"/>
</dbReference>
<dbReference type="FunFam" id="1.10.510.10:FF:000571">
    <property type="entry name" value="Maternal embryonic leucine zipper kinase"/>
    <property type="match status" value="1"/>
</dbReference>
<dbReference type="GO" id="GO:0005516">
    <property type="term" value="F:calmodulin binding"/>
    <property type="evidence" value="ECO:0007669"/>
    <property type="project" value="TreeGrafter"/>
</dbReference>
<feature type="compositionally biased region" description="Basic and acidic residues" evidence="4">
    <location>
        <begin position="240"/>
        <end position="254"/>
    </location>
</feature>
<feature type="region of interest" description="Disordered" evidence="4">
    <location>
        <begin position="113"/>
        <end position="138"/>
    </location>
</feature>
<feature type="region of interest" description="Disordered" evidence="4">
    <location>
        <begin position="523"/>
        <end position="630"/>
    </location>
</feature>